<keyword evidence="2" id="KW-0812">Transmembrane</keyword>
<proteinExistence type="inferred from homology"/>
<dbReference type="Pfam" id="PF11807">
    <property type="entry name" value="UstYa"/>
    <property type="match status" value="1"/>
</dbReference>
<accession>A0A8I3A5I3</accession>
<dbReference type="AlphaFoldDB" id="A0A8I3A5I3"/>
<comment type="similarity">
    <text evidence="1">Belongs to the ustYa family.</text>
</comment>
<keyword evidence="2" id="KW-0472">Membrane</keyword>
<name>A0A8I3A5I3_9AGAM</name>
<dbReference type="PANTHER" id="PTHR33365:SF13">
    <property type="entry name" value="TAT PATHWAY SIGNAL SEQUENCE"/>
    <property type="match status" value="1"/>
</dbReference>
<evidence type="ECO:0000313" key="4">
    <source>
        <dbReference type="Proteomes" id="UP000683000"/>
    </source>
</evidence>
<comment type="caution">
    <text evidence="3">The sequence shown here is derived from an EMBL/GenBank/DDBJ whole genome shotgun (WGS) entry which is preliminary data.</text>
</comment>
<dbReference type="GO" id="GO:0043386">
    <property type="term" value="P:mycotoxin biosynthetic process"/>
    <property type="evidence" value="ECO:0007669"/>
    <property type="project" value="InterPro"/>
</dbReference>
<evidence type="ECO:0000256" key="1">
    <source>
        <dbReference type="ARBA" id="ARBA00035112"/>
    </source>
</evidence>
<organism evidence="3 4">
    <name type="scientific">Boletus reticuloceps</name>
    <dbReference type="NCBI Taxonomy" id="495285"/>
    <lineage>
        <taxon>Eukaryota</taxon>
        <taxon>Fungi</taxon>
        <taxon>Dikarya</taxon>
        <taxon>Basidiomycota</taxon>
        <taxon>Agaricomycotina</taxon>
        <taxon>Agaricomycetes</taxon>
        <taxon>Agaricomycetidae</taxon>
        <taxon>Boletales</taxon>
        <taxon>Boletineae</taxon>
        <taxon>Boletaceae</taxon>
        <taxon>Boletoideae</taxon>
        <taxon>Boletus</taxon>
    </lineage>
</organism>
<feature type="transmembrane region" description="Helical" evidence="2">
    <location>
        <begin position="6"/>
        <end position="27"/>
    </location>
</feature>
<evidence type="ECO:0000313" key="3">
    <source>
        <dbReference type="EMBL" id="KAG6371073.1"/>
    </source>
</evidence>
<gene>
    <name evidence="3" type="ORF">JVT61DRAFT_10611</name>
</gene>
<evidence type="ECO:0008006" key="5">
    <source>
        <dbReference type="Google" id="ProtNLM"/>
    </source>
</evidence>
<dbReference type="Proteomes" id="UP000683000">
    <property type="component" value="Unassembled WGS sequence"/>
</dbReference>
<dbReference type="PANTHER" id="PTHR33365">
    <property type="entry name" value="YALI0B05434P"/>
    <property type="match status" value="1"/>
</dbReference>
<sequence>MWLLVPVTLLTVVKLGVILLGMFNLALMLQGRQSPLLHPRSPSMTKPRETRIRSHPSLQLLHLDTHSRTRTRTLFTEETVHYPINGTLADLEWASLVPAGNNGLVLLGPDSDVRPYAVTMFHTFHCLDRIRKAIVAPPPKTVQARYHVHHCFNYLRQMILCAANTRLNPTNHMHPSGKLASDGIGLTYQCRDWDAVYEAFETNYALNRTISFPV</sequence>
<reference evidence="3" key="1">
    <citation type="submission" date="2021-03" db="EMBL/GenBank/DDBJ databases">
        <title>Evolutionary innovations through gain and loss of genes in the ectomycorrhizal Boletales.</title>
        <authorList>
            <person name="Wu G."/>
            <person name="Miyauchi S."/>
            <person name="Morin E."/>
            <person name="Yang Z.-L."/>
            <person name="Xu J."/>
            <person name="Martin F.M."/>
        </authorList>
    </citation>
    <scope>NUCLEOTIDE SEQUENCE</scope>
    <source>
        <strain evidence="3">BR01</strain>
    </source>
</reference>
<keyword evidence="4" id="KW-1185">Reference proteome</keyword>
<dbReference type="InterPro" id="IPR021765">
    <property type="entry name" value="UstYa-like"/>
</dbReference>
<protein>
    <recommendedName>
        <fullName evidence="5">Oxidase ustYa</fullName>
    </recommendedName>
</protein>
<keyword evidence="2" id="KW-1133">Transmembrane helix</keyword>
<dbReference type="OrthoDB" id="3687641at2759"/>
<evidence type="ECO:0000256" key="2">
    <source>
        <dbReference type="SAM" id="Phobius"/>
    </source>
</evidence>
<dbReference type="EMBL" id="JAGFBS010000040">
    <property type="protein sequence ID" value="KAG6371073.1"/>
    <property type="molecule type" value="Genomic_DNA"/>
</dbReference>